<gene>
    <name evidence="1" type="ORF">TcWFU_010256</name>
</gene>
<name>A0ABR4Q9S5_9CEST</name>
<protein>
    <submittedName>
        <fullName evidence="1">Uncharacterized protein</fullName>
    </submittedName>
</protein>
<sequence>MEVGRAVLRLSRVHRLLCPANHTIKRYSHSEINTVLWAWVSYHFINNWEMLFNASPLRMLNSVLNDR</sequence>
<evidence type="ECO:0000313" key="2">
    <source>
        <dbReference type="Proteomes" id="UP001651158"/>
    </source>
</evidence>
<proteinExistence type="predicted"/>
<dbReference type="EMBL" id="JAKROA010000006">
    <property type="protein sequence ID" value="KAL5106471.1"/>
    <property type="molecule type" value="Genomic_DNA"/>
</dbReference>
<comment type="caution">
    <text evidence="1">The sequence shown here is derived from an EMBL/GenBank/DDBJ whole genome shotgun (WGS) entry which is preliminary data.</text>
</comment>
<keyword evidence="2" id="KW-1185">Reference proteome</keyword>
<evidence type="ECO:0000313" key="1">
    <source>
        <dbReference type="EMBL" id="KAL5106471.1"/>
    </source>
</evidence>
<organism evidence="1 2">
    <name type="scientific">Taenia crassiceps</name>
    <dbReference type="NCBI Taxonomy" id="6207"/>
    <lineage>
        <taxon>Eukaryota</taxon>
        <taxon>Metazoa</taxon>
        <taxon>Spiralia</taxon>
        <taxon>Lophotrochozoa</taxon>
        <taxon>Platyhelminthes</taxon>
        <taxon>Cestoda</taxon>
        <taxon>Eucestoda</taxon>
        <taxon>Cyclophyllidea</taxon>
        <taxon>Taeniidae</taxon>
        <taxon>Taenia</taxon>
    </lineage>
</organism>
<reference evidence="1 2" key="1">
    <citation type="journal article" date="2022" name="Front. Cell. Infect. Microbiol.">
        <title>The Genomes of Two Strains of Taenia crassiceps the Animal Model for the Study of Human Cysticercosis.</title>
        <authorList>
            <person name="Bobes R.J."/>
            <person name="Estrada K."/>
            <person name="Rios-Valencia D.G."/>
            <person name="Calderon-Gallegos A."/>
            <person name="de la Torre P."/>
            <person name="Carrero J.C."/>
            <person name="Sanchez-Flores A."/>
            <person name="Laclette J.P."/>
        </authorList>
    </citation>
    <scope>NUCLEOTIDE SEQUENCE [LARGE SCALE GENOMIC DNA]</scope>
    <source>
        <strain evidence="1">WFUcys</strain>
    </source>
</reference>
<accession>A0ABR4Q9S5</accession>
<dbReference type="Proteomes" id="UP001651158">
    <property type="component" value="Unassembled WGS sequence"/>
</dbReference>